<dbReference type="NCBIfam" id="TIGR01695">
    <property type="entry name" value="murJ_mviN"/>
    <property type="match status" value="1"/>
</dbReference>
<dbReference type="UniPathway" id="UPA00219"/>
<feature type="transmembrane region" description="Helical" evidence="8">
    <location>
        <begin position="370"/>
        <end position="393"/>
    </location>
</feature>
<dbReference type="GO" id="GO:0071555">
    <property type="term" value="P:cell wall organization"/>
    <property type="evidence" value="ECO:0007669"/>
    <property type="project" value="UniProtKB-UniRule"/>
</dbReference>
<organism evidence="10">
    <name type="scientific">Thermogemmatispora argillosa</name>
    <dbReference type="NCBI Taxonomy" id="2045280"/>
    <lineage>
        <taxon>Bacteria</taxon>
        <taxon>Bacillati</taxon>
        <taxon>Chloroflexota</taxon>
        <taxon>Ktedonobacteria</taxon>
        <taxon>Thermogemmatisporales</taxon>
        <taxon>Thermogemmatisporaceae</taxon>
        <taxon>Thermogemmatispora</taxon>
    </lineage>
</organism>
<proteinExistence type="inferred from homology"/>
<keyword evidence="8 9" id="KW-0961">Cell wall biogenesis/degradation</keyword>
<dbReference type="GO" id="GO:0015648">
    <property type="term" value="F:lipid-linked peptidoglycan transporter activity"/>
    <property type="evidence" value="ECO:0007669"/>
    <property type="project" value="UniProtKB-UniRule"/>
</dbReference>
<feature type="transmembrane region" description="Helical" evidence="8">
    <location>
        <begin position="444"/>
        <end position="465"/>
    </location>
</feature>
<dbReference type="CDD" id="cd13123">
    <property type="entry name" value="MATE_MurJ_like"/>
    <property type="match status" value="1"/>
</dbReference>
<evidence type="ECO:0000256" key="2">
    <source>
        <dbReference type="ARBA" id="ARBA00022475"/>
    </source>
</evidence>
<keyword evidence="2 8" id="KW-1003">Cell membrane</keyword>
<evidence type="ECO:0000256" key="3">
    <source>
        <dbReference type="ARBA" id="ARBA00022692"/>
    </source>
</evidence>
<comment type="pathway">
    <text evidence="8">Cell wall biogenesis; peptidoglycan biosynthesis.</text>
</comment>
<name>A0A455T790_9CHLR</name>
<dbReference type="HAMAP" id="MF_02078">
    <property type="entry name" value="MurJ_MviN"/>
    <property type="match status" value="1"/>
</dbReference>
<evidence type="ECO:0000256" key="9">
    <source>
        <dbReference type="PIRNR" id="PIRNR002869"/>
    </source>
</evidence>
<feature type="transmembrane region" description="Helical" evidence="8">
    <location>
        <begin position="189"/>
        <end position="210"/>
    </location>
</feature>
<keyword evidence="4 8" id="KW-0133">Cell shape</keyword>
<feature type="transmembrane region" description="Helical" evidence="8">
    <location>
        <begin position="143"/>
        <end position="169"/>
    </location>
</feature>
<evidence type="ECO:0000256" key="8">
    <source>
        <dbReference type="HAMAP-Rule" id="MF_02078"/>
    </source>
</evidence>
<evidence type="ECO:0000256" key="5">
    <source>
        <dbReference type="ARBA" id="ARBA00022984"/>
    </source>
</evidence>
<reference evidence="10" key="1">
    <citation type="submission" date="2018-12" db="EMBL/GenBank/DDBJ databases">
        <title>Novel natural products biosynthetic potential of the class Ktedonobacteria.</title>
        <authorList>
            <person name="Zheng Y."/>
            <person name="Saitou A."/>
            <person name="Wang C.M."/>
            <person name="Toyoda A."/>
            <person name="Minakuchi Y."/>
            <person name="Sekiguchi Y."/>
            <person name="Ueda K."/>
            <person name="Takano H."/>
            <person name="Sakai Y."/>
            <person name="Yokota A."/>
            <person name="Yabe S."/>
        </authorList>
    </citation>
    <scope>NUCLEOTIDE SEQUENCE</scope>
    <source>
        <strain evidence="10">A3-2</strain>
    </source>
</reference>
<feature type="transmembrane region" description="Helical" evidence="8">
    <location>
        <begin position="245"/>
        <end position="268"/>
    </location>
</feature>
<dbReference type="PANTHER" id="PTHR47019">
    <property type="entry name" value="LIPID II FLIPPASE MURJ"/>
    <property type="match status" value="1"/>
</dbReference>
<evidence type="ECO:0000256" key="6">
    <source>
        <dbReference type="ARBA" id="ARBA00022989"/>
    </source>
</evidence>
<keyword evidence="7 8" id="KW-0472">Membrane</keyword>
<keyword evidence="8 9" id="KW-0813">Transport</keyword>
<comment type="similarity">
    <text evidence="8 9">Belongs to the MurJ/MviN family.</text>
</comment>
<dbReference type="AlphaFoldDB" id="A0A455T790"/>
<dbReference type="EMBL" id="AP019377">
    <property type="protein sequence ID" value="BBH95355.1"/>
    <property type="molecule type" value="Genomic_DNA"/>
</dbReference>
<evidence type="ECO:0000313" key="10">
    <source>
        <dbReference type="EMBL" id="BBH95355.1"/>
    </source>
</evidence>
<gene>
    <name evidence="8" type="primary">murJ</name>
    <name evidence="10" type="ORF">KTA_35540</name>
</gene>
<dbReference type="GO" id="GO:0005886">
    <property type="term" value="C:plasma membrane"/>
    <property type="evidence" value="ECO:0007669"/>
    <property type="project" value="UniProtKB-SubCell"/>
</dbReference>
<keyword evidence="3 8" id="KW-0812">Transmembrane</keyword>
<dbReference type="InterPro" id="IPR051050">
    <property type="entry name" value="Lipid_II_flippase_MurJ/MviN"/>
</dbReference>
<dbReference type="PIRSF" id="PIRSF002869">
    <property type="entry name" value="MviN"/>
    <property type="match status" value="1"/>
</dbReference>
<feature type="transmembrane region" description="Helical" evidence="8">
    <location>
        <begin position="217"/>
        <end position="239"/>
    </location>
</feature>
<feature type="transmembrane region" description="Helical" evidence="8">
    <location>
        <begin position="66"/>
        <end position="91"/>
    </location>
</feature>
<dbReference type="GO" id="GO:0009252">
    <property type="term" value="P:peptidoglycan biosynthetic process"/>
    <property type="evidence" value="ECO:0007669"/>
    <property type="project" value="UniProtKB-UniRule"/>
</dbReference>
<feature type="transmembrane region" description="Helical" evidence="8">
    <location>
        <begin position="288"/>
        <end position="308"/>
    </location>
</feature>
<keyword evidence="6 8" id="KW-1133">Transmembrane helix</keyword>
<sequence>MIDPTTGIAASEAPALADPGLAGGEAEEEEETERGWSLWGLRLPFSLAGLRPGRGLTVRRFSVMEAALLLMLGILASKGLGVVRQALFNALFGTGPEANAYYAAYRLPDTLFNLVAGGALTQAFIPVFVAYQRRGDQREAWYLASLVFNVLLVALTVLLLLGCLLAPAFVVHILVPGYPPAVQELTIRLTRIMLIQPLLLGLGTIVTAILSSREQFLLPALATAVYNVGLIAGLLVALAVPGVGIYGPTLGVLLAAALQIVVQLPALWQQGGRYVFAWNLRYPGLREVMALFVPSMLAVAVAYASSILETTVTSFLPDLASLAALHNAYMLFYLPVSLIAQAIGQAALPRMARLELEGRYGRLRRLFGQVIGSSLALSLLSALALGALGLLVIDLLFRHGAFDDHSAWLTNLALFGYVVGLPGVCVGDVVARSFYALKDARTPLLTNVFALLTRVGLMVGLFVWLSGEQRILAVSLSLSGSASAEALLLCLVLWGRLRRRQRGQEVACQG</sequence>
<dbReference type="GO" id="GO:0034204">
    <property type="term" value="P:lipid translocation"/>
    <property type="evidence" value="ECO:0007669"/>
    <property type="project" value="TreeGrafter"/>
</dbReference>
<keyword evidence="5 8" id="KW-0573">Peptidoglycan synthesis</keyword>
<dbReference type="PRINTS" id="PR01806">
    <property type="entry name" value="VIRFACTRMVIN"/>
</dbReference>
<accession>A0A455T790</accession>
<comment type="subcellular location">
    <subcellularLocation>
        <location evidence="1 8">Cell membrane</location>
        <topology evidence="1 8">Multi-pass membrane protein</topology>
    </subcellularLocation>
</comment>
<feature type="transmembrane region" description="Helical" evidence="8">
    <location>
        <begin position="413"/>
        <end position="437"/>
    </location>
</feature>
<evidence type="ECO:0000256" key="1">
    <source>
        <dbReference type="ARBA" id="ARBA00004651"/>
    </source>
</evidence>
<feature type="transmembrane region" description="Helical" evidence="8">
    <location>
        <begin position="328"/>
        <end position="349"/>
    </location>
</feature>
<dbReference type="PANTHER" id="PTHR47019:SF1">
    <property type="entry name" value="LIPID II FLIPPASE MURJ"/>
    <property type="match status" value="1"/>
</dbReference>
<dbReference type="InterPro" id="IPR004268">
    <property type="entry name" value="MurJ"/>
</dbReference>
<feature type="transmembrane region" description="Helical" evidence="8">
    <location>
        <begin position="471"/>
        <end position="494"/>
    </location>
</feature>
<evidence type="ECO:0000256" key="4">
    <source>
        <dbReference type="ARBA" id="ARBA00022960"/>
    </source>
</evidence>
<comment type="function">
    <text evidence="8 9">Involved in peptidoglycan biosynthesis. Transports lipid-linked peptidoglycan precursors from the inner to the outer leaflet of the cytoplasmic membrane.</text>
</comment>
<dbReference type="Pfam" id="PF03023">
    <property type="entry name" value="MurJ"/>
    <property type="match status" value="1"/>
</dbReference>
<feature type="transmembrane region" description="Helical" evidence="8">
    <location>
        <begin position="111"/>
        <end position="131"/>
    </location>
</feature>
<protein>
    <recommendedName>
        <fullName evidence="8">Probable lipid II flippase MurJ</fullName>
    </recommendedName>
</protein>
<dbReference type="GO" id="GO:0008360">
    <property type="term" value="P:regulation of cell shape"/>
    <property type="evidence" value="ECO:0007669"/>
    <property type="project" value="UniProtKB-UniRule"/>
</dbReference>
<evidence type="ECO:0000256" key="7">
    <source>
        <dbReference type="ARBA" id="ARBA00023136"/>
    </source>
</evidence>